<dbReference type="Pfam" id="PF07963">
    <property type="entry name" value="N_methyl"/>
    <property type="match status" value="1"/>
</dbReference>
<sequence>MKKVKDNRGMTLIELILSVFISSIIVIVLSTMSITSIKIFERIYNSIEIQQQGHFIMDFMTNKIIHSNKIDSVLNYNNISVYNTNKEVSLGEIKFKDASLESGKWHVFSIQKDYKVEGRSIRYGNRSPATIEAGNYIDSIHIKPLPEKSAYSEAKGINISITMKKGENKIKLSKNIYFRKFDIEDILTGG</sequence>
<dbReference type="STRING" id="1128398.Curi_c13680"/>
<accession>K0AX50</accession>
<dbReference type="EMBL" id="CP003326">
    <property type="protein sequence ID" value="AFS78378.1"/>
    <property type="molecule type" value="Genomic_DNA"/>
</dbReference>
<dbReference type="HOGENOM" id="CLU_1425709_0_0_9"/>
<dbReference type="InterPro" id="IPR012902">
    <property type="entry name" value="N_methyl_site"/>
</dbReference>
<gene>
    <name evidence="2" type="ordered locus">Curi_c13680</name>
</gene>
<dbReference type="AlphaFoldDB" id="K0AX50"/>
<name>K0AX50_GOTA9</name>
<organism evidence="2 3">
    <name type="scientific">Gottschalkia acidurici (strain ATCC 7906 / DSM 604 / BCRC 14475 / CIP 104303 / KCTC 5404 / NCIMB 10678 / 9a)</name>
    <name type="common">Clostridium acidurici</name>
    <dbReference type="NCBI Taxonomy" id="1128398"/>
    <lineage>
        <taxon>Bacteria</taxon>
        <taxon>Bacillati</taxon>
        <taxon>Bacillota</taxon>
        <taxon>Tissierellia</taxon>
        <taxon>Tissierellales</taxon>
        <taxon>Gottschalkiaceae</taxon>
        <taxon>Gottschalkia</taxon>
    </lineage>
</organism>
<dbReference type="NCBIfam" id="TIGR02532">
    <property type="entry name" value="IV_pilin_GFxxxE"/>
    <property type="match status" value="1"/>
</dbReference>
<dbReference type="OrthoDB" id="1952907at2"/>
<proteinExistence type="predicted"/>
<dbReference type="KEGG" id="cad:Curi_c13680"/>
<evidence type="ECO:0000313" key="2">
    <source>
        <dbReference type="EMBL" id="AFS78378.1"/>
    </source>
</evidence>
<dbReference type="Proteomes" id="UP000006094">
    <property type="component" value="Chromosome"/>
</dbReference>
<keyword evidence="1" id="KW-0812">Transmembrane</keyword>
<protein>
    <submittedName>
        <fullName evidence="2">N-terminal methylation site-containing protein, prepilin-type</fullName>
    </submittedName>
</protein>
<dbReference type="RefSeq" id="WP_014967515.1">
    <property type="nucleotide sequence ID" value="NC_018664.1"/>
</dbReference>
<evidence type="ECO:0000256" key="1">
    <source>
        <dbReference type="SAM" id="Phobius"/>
    </source>
</evidence>
<keyword evidence="3" id="KW-1185">Reference proteome</keyword>
<dbReference type="PROSITE" id="PS00409">
    <property type="entry name" value="PROKAR_NTER_METHYL"/>
    <property type="match status" value="1"/>
</dbReference>
<feature type="transmembrane region" description="Helical" evidence="1">
    <location>
        <begin position="12"/>
        <end position="34"/>
    </location>
</feature>
<keyword evidence="1" id="KW-1133">Transmembrane helix</keyword>
<reference evidence="2 3" key="1">
    <citation type="journal article" date="2012" name="PLoS ONE">
        <title>The purine-utilizing bacterium Clostridium acidurici 9a: a genome-guided metabolic reconsideration.</title>
        <authorList>
            <person name="Hartwich K."/>
            <person name="Poehlein A."/>
            <person name="Daniel R."/>
        </authorList>
    </citation>
    <scope>NUCLEOTIDE SEQUENCE [LARGE SCALE GENOMIC DNA]</scope>
    <source>
        <strain evidence="3">ATCC 7906 / DSM 604 / BCRC 14475 / CIP 104303 / KCTC 5404 / NCIMB 10678 / 9a</strain>
    </source>
</reference>
<keyword evidence="1" id="KW-0472">Membrane</keyword>
<evidence type="ECO:0000313" key="3">
    <source>
        <dbReference type="Proteomes" id="UP000006094"/>
    </source>
</evidence>